<protein>
    <recommendedName>
        <fullName evidence="3">Permuted papain-like amidase enzyme, YaeF/YiiX, C92 family</fullName>
    </recommendedName>
</protein>
<accession>A0A5B9W0I3</accession>
<name>A0A5B9W0I3_9BACT</name>
<organism evidence="1 2">
    <name type="scientific">Aquisphaera giovannonii</name>
    <dbReference type="NCBI Taxonomy" id="406548"/>
    <lineage>
        <taxon>Bacteria</taxon>
        <taxon>Pseudomonadati</taxon>
        <taxon>Planctomycetota</taxon>
        <taxon>Planctomycetia</taxon>
        <taxon>Isosphaerales</taxon>
        <taxon>Isosphaeraceae</taxon>
        <taxon>Aquisphaera</taxon>
    </lineage>
</organism>
<dbReference type="Proteomes" id="UP000324233">
    <property type="component" value="Chromosome"/>
</dbReference>
<dbReference type="InterPro" id="IPR038765">
    <property type="entry name" value="Papain-like_cys_pep_sf"/>
</dbReference>
<evidence type="ECO:0000313" key="2">
    <source>
        <dbReference type="Proteomes" id="UP000324233"/>
    </source>
</evidence>
<dbReference type="OrthoDB" id="267206at2"/>
<sequence length="256" mass="29104">MCPSFLGILVASALTQAPATGSYLCQPSYSRDWETRGPLEWYSPQPGDIFLATDQRLWFRWGHLIAGANGFHHSGLVFRRADGRLGLIEAGPFNKTNVEVMDPYQHMMNHVQAGDRVWIRRRKVPLTPEQSARLTDFATAQEGKPFALARWFGQLTPLRTRGPIKTWFVGEPIGDRPRWFCSELVTECCAYAGIMDRKTARPSATYPADFFYPTSFNLYLNKHLRLEDQGWAPPSRWLPAIPEGVELRRPAPSPQK</sequence>
<reference evidence="1 2" key="1">
    <citation type="submission" date="2019-08" db="EMBL/GenBank/DDBJ databases">
        <title>Deep-cultivation of Planctomycetes and their phenomic and genomic characterization uncovers novel biology.</title>
        <authorList>
            <person name="Wiegand S."/>
            <person name="Jogler M."/>
            <person name="Boedeker C."/>
            <person name="Pinto D."/>
            <person name="Vollmers J."/>
            <person name="Rivas-Marin E."/>
            <person name="Kohn T."/>
            <person name="Peeters S.H."/>
            <person name="Heuer A."/>
            <person name="Rast P."/>
            <person name="Oberbeckmann S."/>
            <person name="Bunk B."/>
            <person name="Jeske O."/>
            <person name="Meyerdierks A."/>
            <person name="Storesund J.E."/>
            <person name="Kallscheuer N."/>
            <person name="Luecker S."/>
            <person name="Lage O.M."/>
            <person name="Pohl T."/>
            <person name="Merkel B.J."/>
            <person name="Hornburger P."/>
            <person name="Mueller R.-W."/>
            <person name="Bruemmer F."/>
            <person name="Labrenz M."/>
            <person name="Spormann A.M."/>
            <person name="Op den Camp H."/>
            <person name="Overmann J."/>
            <person name="Amann R."/>
            <person name="Jetten M.S.M."/>
            <person name="Mascher T."/>
            <person name="Medema M.H."/>
            <person name="Devos D.P."/>
            <person name="Kaster A.-K."/>
            <person name="Ovreas L."/>
            <person name="Rohde M."/>
            <person name="Galperin M.Y."/>
            <person name="Jogler C."/>
        </authorList>
    </citation>
    <scope>NUCLEOTIDE SEQUENCE [LARGE SCALE GENOMIC DNA]</scope>
    <source>
        <strain evidence="1 2">OJF2</strain>
    </source>
</reference>
<dbReference type="Gene3D" id="3.90.1720.10">
    <property type="entry name" value="endopeptidase domain like (from Nostoc punctiforme)"/>
    <property type="match status" value="1"/>
</dbReference>
<dbReference type="KEGG" id="agv:OJF2_25760"/>
<dbReference type="AlphaFoldDB" id="A0A5B9W0I3"/>
<dbReference type="SUPFAM" id="SSF54001">
    <property type="entry name" value="Cysteine proteinases"/>
    <property type="match status" value="1"/>
</dbReference>
<dbReference type="RefSeq" id="WP_148594022.1">
    <property type="nucleotide sequence ID" value="NZ_CP042997.1"/>
</dbReference>
<gene>
    <name evidence="1" type="ORF">OJF2_25760</name>
</gene>
<evidence type="ECO:0000313" key="1">
    <source>
        <dbReference type="EMBL" id="QEH34043.1"/>
    </source>
</evidence>
<proteinExistence type="predicted"/>
<evidence type="ECO:0008006" key="3">
    <source>
        <dbReference type="Google" id="ProtNLM"/>
    </source>
</evidence>
<keyword evidence="2" id="KW-1185">Reference proteome</keyword>
<dbReference type="EMBL" id="CP042997">
    <property type="protein sequence ID" value="QEH34043.1"/>
    <property type="molecule type" value="Genomic_DNA"/>
</dbReference>